<protein>
    <submittedName>
        <fullName evidence="2">tRNA pseudouridine synthase B</fullName>
    </submittedName>
</protein>
<accession>A0AAD9FFU5</accession>
<dbReference type="Proteomes" id="UP001228049">
    <property type="component" value="Unassembled WGS sequence"/>
</dbReference>
<dbReference type="AlphaFoldDB" id="A0AAD9FFU5"/>
<evidence type="ECO:0000313" key="2">
    <source>
        <dbReference type="EMBL" id="KAK1897125.1"/>
    </source>
</evidence>
<gene>
    <name evidence="2" type="ORF">KUDE01_016664</name>
</gene>
<feature type="non-terminal residue" evidence="2">
    <location>
        <position position="115"/>
    </location>
</feature>
<dbReference type="EMBL" id="JASDAP010000009">
    <property type="protein sequence ID" value="KAK1897125.1"/>
    <property type="molecule type" value="Genomic_DNA"/>
</dbReference>
<keyword evidence="3" id="KW-1185">Reference proteome</keyword>
<reference evidence="2" key="1">
    <citation type="submission" date="2023-04" db="EMBL/GenBank/DDBJ databases">
        <title>Chromosome-level genome of Chaenocephalus aceratus.</title>
        <authorList>
            <person name="Park H."/>
        </authorList>
    </citation>
    <scope>NUCLEOTIDE SEQUENCE</scope>
    <source>
        <strain evidence="2">DE</strain>
        <tissue evidence="2">Muscle</tissue>
    </source>
</reference>
<comment type="caution">
    <text evidence="2">The sequence shown here is derived from an EMBL/GenBank/DDBJ whole genome shotgun (WGS) entry which is preliminary data.</text>
</comment>
<name>A0AAD9FFU5_DISEL</name>
<sequence>QLLLTCSCVDCQCPAEGSILSLTVGVDGFAALTLTSGLQRPARVLLQRPDFLRGETLSEGTVSALMEWLAKAWGQMGRGGRRKRKRGRKGEGVGGSKRSPHLESLQVSPGPGHER</sequence>
<feature type="region of interest" description="Disordered" evidence="1">
    <location>
        <begin position="75"/>
        <end position="115"/>
    </location>
</feature>
<evidence type="ECO:0000256" key="1">
    <source>
        <dbReference type="SAM" id="MobiDB-lite"/>
    </source>
</evidence>
<evidence type="ECO:0000313" key="3">
    <source>
        <dbReference type="Proteomes" id="UP001228049"/>
    </source>
</evidence>
<feature type="compositionally biased region" description="Basic residues" evidence="1">
    <location>
        <begin position="79"/>
        <end position="88"/>
    </location>
</feature>
<proteinExistence type="predicted"/>
<organism evidence="2 3">
    <name type="scientific">Dissostichus eleginoides</name>
    <name type="common">Patagonian toothfish</name>
    <name type="synonym">Dissostichus amissus</name>
    <dbReference type="NCBI Taxonomy" id="100907"/>
    <lineage>
        <taxon>Eukaryota</taxon>
        <taxon>Metazoa</taxon>
        <taxon>Chordata</taxon>
        <taxon>Craniata</taxon>
        <taxon>Vertebrata</taxon>
        <taxon>Euteleostomi</taxon>
        <taxon>Actinopterygii</taxon>
        <taxon>Neopterygii</taxon>
        <taxon>Teleostei</taxon>
        <taxon>Neoteleostei</taxon>
        <taxon>Acanthomorphata</taxon>
        <taxon>Eupercaria</taxon>
        <taxon>Perciformes</taxon>
        <taxon>Notothenioidei</taxon>
        <taxon>Nototheniidae</taxon>
        <taxon>Dissostichus</taxon>
    </lineage>
</organism>